<organism evidence="2 3">
    <name type="scientific">Iphiclides podalirius</name>
    <name type="common">scarce swallowtail</name>
    <dbReference type="NCBI Taxonomy" id="110791"/>
    <lineage>
        <taxon>Eukaryota</taxon>
        <taxon>Metazoa</taxon>
        <taxon>Ecdysozoa</taxon>
        <taxon>Arthropoda</taxon>
        <taxon>Hexapoda</taxon>
        <taxon>Insecta</taxon>
        <taxon>Pterygota</taxon>
        <taxon>Neoptera</taxon>
        <taxon>Endopterygota</taxon>
        <taxon>Lepidoptera</taxon>
        <taxon>Glossata</taxon>
        <taxon>Ditrysia</taxon>
        <taxon>Papilionoidea</taxon>
        <taxon>Papilionidae</taxon>
        <taxon>Papilioninae</taxon>
        <taxon>Iphiclides</taxon>
    </lineage>
</organism>
<proteinExistence type="predicted"/>
<name>A0ABN8I118_9NEOP</name>
<sequence>MSTSIRTFVDNYVVCRKSKGPSVLCKRNFIPFVNLLLHLRKVVGRGRPRKVAHDQLRIAPIPGQQLAMSACSSEEDSAWQPSTDTPEPLPSTSRDPKMKP</sequence>
<reference evidence="2" key="1">
    <citation type="submission" date="2022-03" db="EMBL/GenBank/DDBJ databases">
        <authorList>
            <person name="Martin H S."/>
        </authorList>
    </citation>
    <scope>NUCLEOTIDE SEQUENCE</scope>
</reference>
<evidence type="ECO:0000256" key="1">
    <source>
        <dbReference type="SAM" id="MobiDB-lite"/>
    </source>
</evidence>
<protein>
    <submittedName>
        <fullName evidence="2">Uncharacterized protein</fullName>
    </submittedName>
</protein>
<feature type="non-terminal residue" evidence="2">
    <location>
        <position position="100"/>
    </location>
</feature>
<feature type="region of interest" description="Disordered" evidence="1">
    <location>
        <begin position="67"/>
        <end position="100"/>
    </location>
</feature>
<evidence type="ECO:0000313" key="3">
    <source>
        <dbReference type="Proteomes" id="UP000837857"/>
    </source>
</evidence>
<feature type="compositionally biased region" description="Polar residues" evidence="1">
    <location>
        <begin position="79"/>
        <end position="93"/>
    </location>
</feature>
<gene>
    <name evidence="2" type="ORF">IPOD504_LOCUS4399</name>
</gene>
<evidence type="ECO:0000313" key="2">
    <source>
        <dbReference type="EMBL" id="CAH2043673.1"/>
    </source>
</evidence>
<accession>A0ABN8I118</accession>
<keyword evidence="3" id="KW-1185">Reference proteome</keyword>
<dbReference type="EMBL" id="OW152827">
    <property type="protein sequence ID" value="CAH2043673.1"/>
    <property type="molecule type" value="Genomic_DNA"/>
</dbReference>
<dbReference type="Proteomes" id="UP000837857">
    <property type="component" value="Chromosome 15"/>
</dbReference>